<evidence type="ECO:0000259" key="2">
    <source>
        <dbReference type="Pfam" id="PF13439"/>
    </source>
</evidence>
<dbReference type="InterPro" id="IPR050194">
    <property type="entry name" value="Glycosyltransferase_grp1"/>
</dbReference>
<dbReference type="AlphaFoldDB" id="A0A8J7YZG9"/>
<feature type="domain" description="Glycosyl transferase family 1" evidence="1">
    <location>
        <begin position="230"/>
        <end position="384"/>
    </location>
</feature>
<gene>
    <name evidence="3" type="ORF">GS601_02715</name>
</gene>
<dbReference type="PANTHER" id="PTHR45947:SF3">
    <property type="entry name" value="SULFOQUINOVOSYL TRANSFERASE SQD2"/>
    <property type="match status" value="1"/>
</dbReference>
<evidence type="ECO:0000313" key="3">
    <source>
        <dbReference type="EMBL" id="NDJ16210.1"/>
    </source>
</evidence>
<reference evidence="3" key="1">
    <citation type="submission" date="2019-12" db="EMBL/GenBank/DDBJ databases">
        <title>High-Quality draft genome sequences of three cyanobacteria isolated from the limestone walls of the Old Cathedral of Coimbra.</title>
        <authorList>
            <person name="Tiago I."/>
            <person name="Soares F."/>
            <person name="Portugal A."/>
        </authorList>
    </citation>
    <scope>NUCLEOTIDE SEQUENCE</scope>
    <source>
        <strain evidence="3">A</strain>
    </source>
</reference>
<evidence type="ECO:0000313" key="4">
    <source>
        <dbReference type="Proteomes" id="UP000646053"/>
    </source>
</evidence>
<dbReference type="GO" id="GO:0016758">
    <property type="term" value="F:hexosyltransferase activity"/>
    <property type="evidence" value="ECO:0007669"/>
    <property type="project" value="TreeGrafter"/>
</dbReference>
<dbReference type="Gene3D" id="3.40.50.2000">
    <property type="entry name" value="Glycogen Phosphorylase B"/>
    <property type="match status" value="2"/>
</dbReference>
<feature type="domain" description="Glycosyltransferase subfamily 4-like N-terminal" evidence="2">
    <location>
        <begin position="41"/>
        <end position="209"/>
    </location>
</feature>
<dbReference type="RefSeq" id="WP_162421707.1">
    <property type="nucleotide sequence ID" value="NZ_WVIE01000002.1"/>
</dbReference>
<organism evidence="3 4">
    <name type="scientific">Myxacorys almedinensis A</name>
    <dbReference type="NCBI Taxonomy" id="2690445"/>
    <lineage>
        <taxon>Bacteria</taxon>
        <taxon>Bacillati</taxon>
        <taxon>Cyanobacteriota</taxon>
        <taxon>Cyanophyceae</taxon>
        <taxon>Leptolyngbyales</taxon>
        <taxon>Leptolyngbyaceae</taxon>
        <taxon>Myxacorys</taxon>
        <taxon>Myxacorys almedinensis</taxon>
    </lineage>
</organism>
<dbReference type="InterPro" id="IPR028098">
    <property type="entry name" value="Glyco_trans_4-like_N"/>
</dbReference>
<dbReference type="Pfam" id="PF13439">
    <property type="entry name" value="Glyco_transf_4"/>
    <property type="match status" value="1"/>
</dbReference>
<dbReference type="Pfam" id="PF00534">
    <property type="entry name" value="Glycos_transf_1"/>
    <property type="match status" value="1"/>
</dbReference>
<keyword evidence="4" id="KW-1185">Reference proteome</keyword>
<protein>
    <submittedName>
        <fullName evidence="3">Glycosyltransferase</fullName>
    </submittedName>
</protein>
<dbReference type="SUPFAM" id="SSF53756">
    <property type="entry name" value="UDP-Glycosyltransferase/glycogen phosphorylase"/>
    <property type="match status" value="1"/>
</dbReference>
<dbReference type="InterPro" id="IPR001296">
    <property type="entry name" value="Glyco_trans_1"/>
</dbReference>
<evidence type="ECO:0000259" key="1">
    <source>
        <dbReference type="Pfam" id="PF00534"/>
    </source>
</evidence>
<dbReference type="EMBL" id="WVIE01000002">
    <property type="protein sequence ID" value="NDJ16210.1"/>
    <property type="molecule type" value="Genomic_DNA"/>
</dbReference>
<dbReference type="PANTHER" id="PTHR45947">
    <property type="entry name" value="SULFOQUINOVOSYL TRANSFERASE SQD2"/>
    <property type="match status" value="1"/>
</dbReference>
<dbReference type="Proteomes" id="UP000646053">
    <property type="component" value="Unassembled WGS sequence"/>
</dbReference>
<proteinExistence type="predicted"/>
<accession>A0A8J7YZG9</accession>
<sequence length="417" mass="46439">MSYVQISQNDLFARVRKTVERSNGQNPLRICHLSKYYPPQPGGIETHVRTLATSQAALGAQVDVICVNACDRTGEDSPQTQTVEEFDRDVRVIRLGRMATVARFDMFTEFSRYFKQRGTQYDIAHLHAPNPAMGLHWALSNSSVPLVVTHHSDIVKQRVLKHVINPLLSYVYHRASRVLISNPLYANGSDFLRPYHHRVEVLPFGIDLSIYQQPSDGAIAYAEHLRSTYGSPIWLSVGRLVYYKALCVAIEALKFVPGTLMIVGKGQLAETLKQRAKEAGVSDRVVWKPYLSPEELVGAYHAATALWFPSNARSEAFGLVQVEAMASGCPVINAAIPHSGVTWVSRDRVEGLTVPVNDPQAMAQAARHLLTDPDLRERLSAASRVRAGRFDQDLMAQESLRIYQQVMRATAAEPVLV</sequence>
<comment type="caution">
    <text evidence="3">The sequence shown here is derived from an EMBL/GenBank/DDBJ whole genome shotgun (WGS) entry which is preliminary data.</text>
</comment>
<name>A0A8J7YZG9_9CYAN</name>